<evidence type="ECO:0000256" key="2">
    <source>
        <dbReference type="ARBA" id="ARBA00006454"/>
    </source>
</evidence>
<protein>
    <recommendedName>
        <fullName evidence="10">Homeobox domain-containing protein</fullName>
    </recommendedName>
</protein>
<dbReference type="EnsemblPlants" id="Kaladp0076s0205.1.v1.1">
    <property type="protein sequence ID" value="Kaladp0076s0205.1.v1.1"/>
    <property type="gene ID" value="Kaladp0076s0205.v1.1"/>
</dbReference>
<dbReference type="Proteomes" id="UP000594263">
    <property type="component" value="Unplaced"/>
</dbReference>
<keyword evidence="7 8" id="KW-0539">Nucleus</keyword>
<dbReference type="GO" id="GO:0005634">
    <property type="term" value="C:nucleus"/>
    <property type="evidence" value="ECO:0007669"/>
    <property type="project" value="UniProtKB-SubCell"/>
</dbReference>
<feature type="region of interest" description="Disordered" evidence="9">
    <location>
        <begin position="1"/>
        <end position="32"/>
    </location>
</feature>
<dbReference type="PANTHER" id="PTHR11850">
    <property type="entry name" value="HOMEOBOX PROTEIN TRANSCRIPTION FACTORS"/>
    <property type="match status" value="1"/>
</dbReference>
<feature type="compositionally biased region" description="Polar residues" evidence="9">
    <location>
        <begin position="265"/>
        <end position="283"/>
    </location>
</feature>
<dbReference type="SMART" id="SM00574">
    <property type="entry name" value="POX"/>
    <property type="match status" value="1"/>
</dbReference>
<proteinExistence type="inferred from homology"/>
<evidence type="ECO:0000256" key="7">
    <source>
        <dbReference type="ARBA" id="ARBA00023242"/>
    </source>
</evidence>
<evidence type="ECO:0000256" key="4">
    <source>
        <dbReference type="ARBA" id="ARBA00023125"/>
    </source>
</evidence>
<feature type="region of interest" description="Disordered" evidence="9">
    <location>
        <begin position="591"/>
        <end position="614"/>
    </location>
</feature>
<keyword evidence="3" id="KW-0805">Transcription regulation</keyword>
<evidence type="ECO:0000313" key="12">
    <source>
        <dbReference type="Proteomes" id="UP000594263"/>
    </source>
</evidence>
<dbReference type="Pfam" id="PF05920">
    <property type="entry name" value="Homeobox_KN"/>
    <property type="match status" value="1"/>
</dbReference>
<comment type="similarity">
    <text evidence="2">Belongs to the TALE/BELL homeobox family.</text>
</comment>
<evidence type="ECO:0000256" key="1">
    <source>
        <dbReference type="ARBA" id="ARBA00004123"/>
    </source>
</evidence>
<dbReference type="InterPro" id="IPR006563">
    <property type="entry name" value="POX_dom"/>
</dbReference>
<feature type="domain" description="Homeobox" evidence="10">
    <location>
        <begin position="402"/>
        <end position="465"/>
    </location>
</feature>
<dbReference type="GO" id="GO:0003677">
    <property type="term" value="F:DNA binding"/>
    <property type="evidence" value="ECO:0007669"/>
    <property type="project" value="UniProtKB-UniRule"/>
</dbReference>
<reference evidence="11" key="1">
    <citation type="submission" date="2021-01" db="UniProtKB">
        <authorList>
            <consortium name="EnsemblPlants"/>
        </authorList>
    </citation>
    <scope>IDENTIFICATION</scope>
</reference>
<feature type="region of interest" description="Disordered" evidence="9">
    <location>
        <begin position="242"/>
        <end position="283"/>
    </location>
</feature>
<dbReference type="SUPFAM" id="SSF46689">
    <property type="entry name" value="Homeodomain-like"/>
    <property type="match status" value="1"/>
</dbReference>
<evidence type="ECO:0000256" key="5">
    <source>
        <dbReference type="ARBA" id="ARBA00023155"/>
    </source>
</evidence>
<dbReference type="SMART" id="SM00389">
    <property type="entry name" value="HOX"/>
    <property type="match status" value="1"/>
</dbReference>
<dbReference type="InterPro" id="IPR050224">
    <property type="entry name" value="TALE_homeobox"/>
</dbReference>
<organism evidence="11 12">
    <name type="scientific">Kalanchoe fedtschenkoi</name>
    <name type="common">Lavender scallops</name>
    <name type="synonym">South American air plant</name>
    <dbReference type="NCBI Taxonomy" id="63787"/>
    <lineage>
        <taxon>Eukaryota</taxon>
        <taxon>Viridiplantae</taxon>
        <taxon>Streptophyta</taxon>
        <taxon>Embryophyta</taxon>
        <taxon>Tracheophyta</taxon>
        <taxon>Spermatophyta</taxon>
        <taxon>Magnoliopsida</taxon>
        <taxon>eudicotyledons</taxon>
        <taxon>Gunneridae</taxon>
        <taxon>Pentapetalae</taxon>
        <taxon>Saxifragales</taxon>
        <taxon>Crassulaceae</taxon>
        <taxon>Kalanchoe</taxon>
    </lineage>
</organism>
<dbReference type="AlphaFoldDB" id="A0A7N0UNV7"/>
<dbReference type="Gramene" id="Kaladp0076s0205.1.v1.1">
    <property type="protein sequence ID" value="Kaladp0076s0205.1.v1.1"/>
    <property type="gene ID" value="Kaladp0076s0205.v1.1"/>
</dbReference>
<dbReference type="InterPro" id="IPR001356">
    <property type="entry name" value="HD"/>
</dbReference>
<evidence type="ECO:0000256" key="3">
    <source>
        <dbReference type="ARBA" id="ARBA00023015"/>
    </source>
</evidence>
<dbReference type="CDD" id="cd00086">
    <property type="entry name" value="homeodomain"/>
    <property type="match status" value="1"/>
</dbReference>
<keyword evidence="4 8" id="KW-0238">DNA-binding</keyword>
<evidence type="ECO:0000256" key="6">
    <source>
        <dbReference type="ARBA" id="ARBA00023163"/>
    </source>
</evidence>
<sequence length="614" mass="67916">MAIYYPSSTDQRDASATPFLQEPPSSTSYNELSIPPGNMMMYINQGAPSSSYMEFMSEHSLSQHDCVDMATVPGGGNGLMNIPTSGALQTSSATGNPYSDSVDEASRKIPGMELNMLNGDQNVHTQGLSLSLSTEIQSGMAASSHYQYSSSGLVSFSHLPMSAEGATPSNYLQLPAEFSADYGHIFKHEVLYSPQLSMGHKQNQYDPNMYNSFHTKTICDSRFLKAAQQLLDEVVSVQDALKKPEMDKNRTPHQTVGDSSKEGGQKSSENATTGQNEASSNELSLTVRQELQNKKSKLMSMLEEVDRRFSQYYHQMHVIVSSFDLVAGSGAAKPYTKLALQTISRHFRCLRDAIVGQIQVTRRSLGEQDTSPNLLGGGIPRLRYVDQQIRQQRGLHQLGVSRHSWRPQRGLPESSVTILRAWLFEHFLHPYPKESEKVMLARQTGLTRGQVANWFINARVRLWKPMVEEMYKEEFGESETISMSSPDRCLSNARKSVSSWASIDAADEELQRNLMSLASAGSHPHKFSESTSKPDFTASVESTGPLADFFRNRSHGDDDLGFGLMKFEGDRRHNALDHGLYHSEISSLNQDGDGNSLAQDSQVSLGLGVTGTRP</sequence>
<dbReference type="Pfam" id="PF07526">
    <property type="entry name" value="POX"/>
    <property type="match status" value="1"/>
</dbReference>
<accession>A0A7N0UNV7</accession>
<comment type="subcellular location">
    <subcellularLocation>
        <location evidence="1 8">Nucleus</location>
    </subcellularLocation>
</comment>
<evidence type="ECO:0000256" key="8">
    <source>
        <dbReference type="PROSITE-ProRule" id="PRU00108"/>
    </source>
</evidence>
<dbReference type="InterPro" id="IPR008422">
    <property type="entry name" value="KN_HD"/>
</dbReference>
<feature type="DNA-binding region" description="Homeobox" evidence="8">
    <location>
        <begin position="404"/>
        <end position="466"/>
    </location>
</feature>
<evidence type="ECO:0000259" key="10">
    <source>
        <dbReference type="PROSITE" id="PS50071"/>
    </source>
</evidence>
<evidence type="ECO:0000256" key="9">
    <source>
        <dbReference type="SAM" id="MobiDB-lite"/>
    </source>
</evidence>
<keyword evidence="12" id="KW-1185">Reference proteome</keyword>
<dbReference type="Gene3D" id="1.10.10.60">
    <property type="entry name" value="Homeodomain-like"/>
    <property type="match status" value="1"/>
</dbReference>
<evidence type="ECO:0000313" key="11">
    <source>
        <dbReference type="EnsemblPlants" id="Kaladp0076s0205.1.v1.1"/>
    </source>
</evidence>
<dbReference type="InterPro" id="IPR009057">
    <property type="entry name" value="Homeodomain-like_sf"/>
</dbReference>
<keyword evidence="5 8" id="KW-0371">Homeobox</keyword>
<keyword evidence="6" id="KW-0804">Transcription</keyword>
<feature type="compositionally biased region" description="Polar residues" evidence="9">
    <location>
        <begin position="591"/>
        <end position="604"/>
    </location>
</feature>
<dbReference type="GO" id="GO:0006355">
    <property type="term" value="P:regulation of DNA-templated transcription"/>
    <property type="evidence" value="ECO:0007669"/>
    <property type="project" value="InterPro"/>
</dbReference>
<dbReference type="PROSITE" id="PS50071">
    <property type="entry name" value="HOMEOBOX_2"/>
    <property type="match status" value="1"/>
</dbReference>
<dbReference type="OMA" id="PAANCSH"/>
<name>A0A7N0UNV7_KALFE</name>